<dbReference type="AlphaFoldDB" id="A0A1K1SJW6"/>
<evidence type="ECO:0000313" key="2">
    <source>
        <dbReference type="Proteomes" id="UP000182740"/>
    </source>
</evidence>
<dbReference type="Proteomes" id="UP000182740">
    <property type="component" value="Unassembled WGS sequence"/>
</dbReference>
<sequence length="143" mass="15232">MTSGETTAVGHPTVVVHHRLHAEFAVQVPWLRRALGARAGLELDADGLRVRFGPWRVTTPLSNVAGASVTGPYRAARVLGVRLSLADHGLTFGTTTEGGVCLRFREPVRGLDPWGLVRHPGLTVTVCEPDLVAEAVNRIVAAA</sequence>
<reference evidence="2" key="1">
    <citation type="submission" date="2016-11" db="EMBL/GenBank/DDBJ databases">
        <authorList>
            <person name="Varghese N."/>
            <person name="Submissions S."/>
        </authorList>
    </citation>
    <scope>NUCLEOTIDE SEQUENCE [LARGE SCALE GENOMIC DNA]</scope>
    <source>
        <strain evidence="2">DSM 44671</strain>
    </source>
</reference>
<accession>A0A1K1SJW6</accession>
<gene>
    <name evidence="1" type="ORF">SAMN04489730_5849</name>
</gene>
<organism evidence="1 2">
    <name type="scientific">Amycolatopsis australiensis</name>
    <dbReference type="NCBI Taxonomy" id="546364"/>
    <lineage>
        <taxon>Bacteria</taxon>
        <taxon>Bacillati</taxon>
        <taxon>Actinomycetota</taxon>
        <taxon>Actinomycetes</taxon>
        <taxon>Pseudonocardiales</taxon>
        <taxon>Pseudonocardiaceae</taxon>
        <taxon>Amycolatopsis</taxon>
    </lineage>
</organism>
<name>A0A1K1SJW6_9PSEU</name>
<dbReference type="RefSeq" id="WP_072479277.1">
    <property type="nucleotide sequence ID" value="NZ_FPJG01000006.1"/>
</dbReference>
<protein>
    <submittedName>
        <fullName evidence="1">Uncharacterized protein</fullName>
    </submittedName>
</protein>
<evidence type="ECO:0000313" key="1">
    <source>
        <dbReference type="EMBL" id="SFW84367.1"/>
    </source>
</evidence>
<keyword evidence="2" id="KW-1185">Reference proteome</keyword>
<dbReference type="EMBL" id="FPJG01000006">
    <property type="protein sequence ID" value="SFW84367.1"/>
    <property type="molecule type" value="Genomic_DNA"/>
</dbReference>
<dbReference type="STRING" id="546364.SAMN04489730_5849"/>
<dbReference type="OrthoDB" id="191189at2"/>
<proteinExistence type="predicted"/>